<dbReference type="SUPFAM" id="SSF55874">
    <property type="entry name" value="ATPase domain of HSP90 chaperone/DNA topoisomerase II/histidine kinase"/>
    <property type="match status" value="1"/>
</dbReference>
<dbReference type="InterPro" id="IPR011006">
    <property type="entry name" value="CheY-like_superfamily"/>
</dbReference>
<feature type="transmembrane region" description="Helical" evidence="10">
    <location>
        <begin position="58"/>
        <end position="78"/>
    </location>
</feature>
<evidence type="ECO:0000313" key="15">
    <source>
        <dbReference type="Proteomes" id="UP001597294"/>
    </source>
</evidence>
<dbReference type="PROSITE" id="PS50109">
    <property type="entry name" value="HIS_KIN"/>
    <property type="match status" value="1"/>
</dbReference>
<dbReference type="Gene3D" id="3.30.565.10">
    <property type="entry name" value="Histidine kinase-like ATPase, C-terminal domain"/>
    <property type="match status" value="1"/>
</dbReference>
<name>A0ABW5BS16_9PROT</name>
<dbReference type="PANTHER" id="PTHR45339">
    <property type="entry name" value="HYBRID SIGNAL TRANSDUCTION HISTIDINE KINASE J"/>
    <property type="match status" value="1"/>
</dbReference>
<dbReference type="InterPro" id="IPR036097">
    <property type="entry name" value="HisK_dim/P_sf"/>
</dbReference>
<evidence type="ECO:0000256" key="8">
    <source>
        <dbReference type="ARBA" id="ARBA00023136"/>
    </source>
</evidence>
<dbReference type="Pfam" id="PF00512">
    <property type="entry name" value="HisKA"/>
    <property type="match status" value="1"/>
</dbReference>
<evidence type="ECO:0000259" key="11">
    <source>
        <dbReference type="PROSITE" id="PS50109"/>
    </source>
</evidence>
<gene>
    <name evidence="14" type="ORF">ACFSKO_19055</name>
</gene>
<dbReference type="Proteomes" id="UP001597294">
    <property type="component" value="Unassembled WGS sequence"/>
</dbReference>
<evidence type="ECO:0000313" key="14">
    <source>
        <dbReference type="EMBL" id="MFD2207719.1"/>
    </source>
</evidence>
<feature type="domain" description="CHASE" evidence="13">
    <location>
        <begin position="279"/>
        <end position="514"/>
    </location>
</feature>
<evidence type="ECO:0000256" key="2">
    <source>
        <dbReference type="ARBA" id="ARBA00004651"/>
    </source>
</evidence>
<evidence type="ECO:0000256" key="1">
    <source>
        <dbReference type="ARBA" id="ARBA00000085"/>
    </source>
</evidence>
<evidence type="ECO:0000259" key="12">
    <source>
        <dbReference type="PROSITE" id="PS50110"/>
    </source>
</evidence>
<dbReference type="SMART" id="SM00387">
    <property type="entry name" value="HATPase_c"/>
    <property type="match status" value="1"/>
</dbReference>
<feature type="transmembrane region" description="Helical" evidence="10">
    <location>
        <begin position="29"/>
        <end position="51"/>
    </location>
</feature>
<dbReference type="PRINTS" id="PR00344">
    <property type="entry name" value="BCTRLSENSOR"/>
</dbReference>
<comment type="subcellular location">
    <subcellularLocation>
        <location evidence="2">Cell membrane</location>
        <topology evidence="2">Multi-pass membrane protein</topology>
    </subcellularLocation>
</comment>
<feature type="transmembrane region" description="Helical" evidence="10">
    <location>
        <begin position="147"/>
        <end position="173"/>
    </location>
</feature>
<evidence type="ECO:0000256" key="6">
    <source>
        <dbReference type="ARBA" id="ARBA00022692"/>
    </source>
</evidence>
<dbReference type="InterPro" id="IPR004358">
    <property type="entry name" value="Sig_transdc_His_kin-like_C"/>
</dbReference>
<dbReference type="PROSITE" id="PS50110">
    <property type="entry name" value="RESPONSE_REGULATORY"/>
    <property type="match status" value="1"/>
</dbReference>
<dbReference type="SMART" id="SM00448">
    <property type="entry name" value="REC"/>
    <property type="match status" value="1"/>
</dbReference>
<dbReference type="PANTHER" id="PTHR45339:SF3">
    <property type="entry name" value="HISTIDINE KINASE"/>
    <property type="match status" value="1"/>
</dbReference>
<dbReference type="EMBL" id="JBHUII010000013">
    <property type="protein sequence ID" value="MFD2207719.1"/>
    <property type="molecule type" value="Genomic_DNA"/>
</dbReference>
<feature type="transmembrane region" description="Helical" evidence="10">
    <location>
        <begin position="217"/>
        <end position="236"/>
    </location>
</feature>
<keyword evidence="8 10" id="KW-0472">Membrane</keyword>
<feature type="transmembrane region" description="Helical" evidence="10">
    <location>
        <begin position="185"/>
        <end position="205"/>
    </location>
</feature>
<keyword evidence="4" id="KW-1003">Cell membrane</keyword>
<dbReference type="InterPro" id="IPR042240">
    <property type="entry name" value="CHASE_sf"/>
</dbReference>
<dbReference type="Gene3D" id="1.10.287.130">
    <property type="match status" value="1"/>
</dbReference>
<feature type="modified residue" description="4-aspartylphosphate" evidence="9">
    <location>
        <position position="898"/>
    </location>
</feature>
<reference evidence="15" key="1">
    <citation type="journal article" date="2019" name="Int. J. Syst. Evol. Microbiol.">
        <title>The Global Catalogue of Microorganisms (GCM) 10K type strain sequencing project: providing services to taxonomists for standard genome sequencing and annotation.</title>
        <authorList>
            <consortium name="The Broad Institute Genomics Platform"/>
            <consortium name="The Broad Institute Genome Sequencing Center for Infectious Disease"/>
            <person name="Wu L."/>
            <person name="Ma J."/>
        </authorList>
    </citation>
    <scope>NUCLEOTIDE SEQUENCE [LARGE SCALE GENOMIC DNA]</scope>
    <source>
        <strain evidence="15">CGMCC 4.7192</strain>
    </source>
</reference>
<keyword evidence="6 10" id="KW-0812">Transmembrane</keyword>
<dbReference type="InterPro" id="IPR003594">
    <property type="entry name" value="HATPase_dom"/>
</dbReference>
<dbReference type="Pfam" id="PF02518">
    <property type="entry name" value="HATPase_c"/>
    <property type="match status" value="1"/>
</dbReference>
<dbReference type="SMART" id="SM00388">
    <property type="entry name" value="HisKA"/>
    <property type="match status" value="1"/>
</dbReference>
<feature type="domain" description="Histidine kinase" evidence="11">
    <location>
        <begin position="603"/>
        <end position="825"/>
    </location>
</feature>
<organism evidence="14 15">
    <name type="scientific">Kiloniella antarctica</name>
    <dbReference type="NCBI Taxonomy" id="1550907"/>
    <lineage>
        <taxon>Bacteria</taxon>
        <taxon>Pseudomonadati</taxon>
        <taxon>Pseudomonadota</taxon>
        <taxon>Alphaproteobacteria</taxon>
        <taxon>Rhodospirillales</taxon>
        <taxon>Kiloniellaceae</taxon>
        <taxon>Kiloniella</taxon>
    </lineage>
</organism>
<evidence type="ECO:0000256" key="7">
    <source>
        <dbReference type="ARBA" id="ARBA00022989"/>
    </source>
</evidence>
<dbReference type="Pfam" id="PF03924">
    <property type="entry name" value="CHASE"/>
    <property type="match status" value="1"/>
</dbReference>
<comment type="caution">
    <text evidence="14">The sequence shown here is derived from an EMBL/GenBank/DDBJ whole genome shotgun (WGS) entry which is preliminary data.</text>
</comment>
<evidence type="ECO:0000256" key="10">
    <source>
        <dbReference type="SAM" id="Phobius"/>
    </source>
</evidence>
<comment type="catalytic activity">
    <reaction evidence="1">
        <text>ATP + protein L-histidine = ADP + protein N-phospho-L-histidine.</text>
        <dbReference type="EC" id="2.7.13.3"/>
    </reaction>
</comment>
<evidence type="ECO:0000256" key="4">
    <source>
        <dbReference type="ARBA" id="ARBA00022475"/>
    </source>
</evidence>
<dbReference type="SUPFAM" id="SSF52172">
    <property type="entry name" value="CheY-like"/>
    <property type="match status" value="1"/>
</dbReference>
<dbReference type="Pfam" id="PF05231">
    <property type="entry name" value="MASE1"/>
    <property type="match status" value="1"/>
</dbReference>
<dbReference type="PROSITE" id="PS50839">
    <property type="entry name" value="CHASE"/>
    <property type="match status" value="1"/>
</dbReference>
<dbReference type="CDD" id="cd16922">
    <property type="entry name" value="HATPase_EvgS-ArcB-TorS-like"/>
    <property type="match status" value="1"/>
</dbReference>
<keyword evidence="5 9" id="KW-0597">Phosphoprotein</keyword>
<keyword evidence="15" id="KW-1185">Reference proteome</keyword>
<dbReference type="Gene3D" id="3.40.50.2300">
    <property type="match status" value="1"/>
</dbReference>
<dbReference type="InterPro" id="IPR036890">
    <property type="entry name" value="HATPase_C_sf"/>
</dbReference>
<dbReference type="InterPro" id="IPR003661">
    <property type="entry name" value="HisK_dim/P_dom"/>
</dbReference>
<dbReference type="Pfam" id="PF00072">
    <property type="entry name" value="Response_reg"/>
    <property type="match status" value="1"/>
</dbReference>
<dbReference type="SUPFAM" id="SSF47384">
    <property type="entry name" value="Homodimeric domain of signal transducing histidine kinase"/>
    <property type="match status" value="1"/>
</dbReference>
<dbReference type="RefSeq" id="WP_380254647.1">
    <property type="nucleotide sequence ID" value="NZ_JBHUII010000013.1"/>
</dbReference>
<sequence>MPIENSATSSGSDLPPEGKGLYTGNISNVFLIFLLGSVYGVTGWVGLSWAIETGYATAIWPPSGIALAAILIFGYRVWPGVFIGSFCANILSVNSLEFLADVSFLSFLVAVGIASGAALQAVGGGYLVHRFGNYPNPLTSPGKIIRFFVLAGPIACILNAIIGSSVLVFTGVVDVESWVSTAVTWWGGDTLGVFIFTPMILVWRFDRTQEWVNRRGPVTTVLIVTFGLTITAYGYVRALDKTNVLLELEAVSNDMAKELNLTLRGYLSVLAAQEGTFHAIGKVTPEQFKTFTNVPLIEFPALKAISWNARFSHDERPAREASLQQSYGPNLIIKDRDNKGQLSSASNRAEYVSVMMIEPLRENFKVLGFDVMSNPVRREALNLARDLGEAVTTGRITLVQEDDANKYGVLIFRPHYLAGSSVDTVKDRRQAIQGYHTGVIDIEVIIKSLFPAVESKGVELQLLDMTAEQSKRLLFRSSVKSYNTENKNLSVPKIQADSNWTHVVNVPGRKWELQVHALDDFLKQRLQKSGWEVLVPGLIITSLIGFLALLGTGRHLELEATVDERTRELLTEIADRKVAEQALITATKEAENANKTKSEFLATMSHEIRTPMTGVIGYADMLLEDELDDESHEKVSKIKDCTKSLLRVLNDILDISKLDAGKLDVEHIDFSLKELVTEVLALFDEKMGRDTQLKVELNLSDDFPEFVNSDSTRIRQVLLNLIGNAFKFTQEGHLIVQGSLVKSVRDQQEFKISVEDTGIGISAEGVPKLFTEFSQADASISRKYEGTGLGLAICKRLIELMGGRIGVESKLGEGSTFWFTLPYVPAKKTIQSSPAKKTVVDHETIRPLNVLIAEDNKINQRIIEFTMEALGHKVELTWNGREALEAITNKDFDLILMDVRMPEMSGPDATRAIRQLKGKKSSVPIIALTADAMTEHQGEYSDAGMDACVAKPIDRVELVDAINKVMGIEIHRRIEAP</sequence>
<dbReference type="CDD" id="cd00082">
    <property type="entry name" value="HisKA"/>
    <property type="match status" value="1"/>
</dbReference>
<protein>
    <recommendedName>
        <fullName evidence="3">histidine kinase</fullName>
        <ecNumber evidence="3">2.7.13.3</ecNumber>
    </recommendedName>
</protein>
<dbReference type="Gene3D" id="3.30.450.350">
    <property type="entry name" value="CHASE domain"/>
    <property type="match status" value="1"/>
</dbReference>
<dbReference type="InterPro" id="IPR007895">
    <property type="entry name" value="MASE1"/>
</dbReference>
<dbReference type="InterPro" id="IPR006189">
    <property type="entry name" value="CHASE_dom"/>
</dbReference>
<evidence type="ECO:0000256" key="3">
    <source>
        <dbReference type="ARBA" id="ARBA00012438"/>
    </source>
</evidence>
<dbReference type="EC" id="2.7.13.3" evidence="3"/>
<accession>A0ABW5BS16</accession>
<evidence type="ECO:0000259" key="13">
    <source>
        <dbReference type="PROSITE" id="PS50839"/>
    </source>
</evidence>
<evidence type="ECO:0000256" key="5">
    <source>
        <dbReference type="ARBA" id="ARBA00022553"/>
    </source>
</evidence>
<dbReference type="CDD" id="cd17546">
    <property type="entry name" value="REC_hyHK_CKI1_RcsC-like"/>
    <property type="match status" value="1"/>
</dbReference>
<feature type="domain" description="Response regulatory" evidence="12">
    <location>
        <begin position="849"/>
        <end position="966"/>
    </location>
</feature>
<evidence type="ECO:0000256" key="9">
    <source>
        <dbReference type="PROSITE-ProRule" id="PRU00169"/>
    </source>
</evidence>
<feature type="transmembrane region" description="Helical" evidence="10">
    <location>
        <begin position="98"/>
        <end position="127"/>
    </location>
</feature>
<proteinExistence type="predicted"/>
<keyword evidence="7 10" id="KW-1133">Transmembrane helix</keyword>
<dbReference type="SMART" id="SM01079">
    <property type="entry name" value="CHASE"/>
    <property type="match status" value="1"/>
</dbReference>
<dbReference type="InterPro" id="IPR005467">
    <property type="entry name" value="His_kinase_dom"/>
</dbReference>
<dbReference type="InterPro" id="IPR001789">
    <property type="entry name" value="Sig_transdc_resp-reg_receiver"/>
</dbReference>